<name>A0ABQ6D7Y8_9HYPH</name>
<feature type="region of interest" description="Disordered" evidence="1">
    <location>
        <begin position="50"/>
        <end position="71"/>
    </location>
</feature>
<protein>
    <recommendedName>
        <fullName evidence="4">Secreted protein</fullName>
    </recommendedName>
</protein>
<keyword evidence="3" id="KW-1185">Reference proteome</keyword>
<proteinExistence type="predicted"/>
<sequence>MSVFLLLGLAAKAGSGKEVAAKHPTPRAQPQPRNVRRFIDCIVLAFPTGQTRAGTTGSPASPQLRPMRTDGPVAIIRRGSVTYR</sequence>
<comment type="caution">
    <text evidence="2">The sequence shown here is derived from an EMBL/GenBank/DDBJ whole genome shotgun (WGS) entry which is preliminary data.</text>
</comment>
<evidence type="ECO:0000256" key="1">
    <source>
        <dbReference type="SAM" id="MobiDB-lite"/>
    </source>
</evidence>
<organism evidence="2 3">
    <name type="scientific">Methylobacterium brachythecii</name>
    <dbReference type="NCBI Taxonomy" id="1176177"/>
    <lineage>
        <taxon>Bacteria</taxon>
        <taxon>Pseudomonadati</taxon>
        <taxon>Pseudomonadota</taxon>
        <taxon>Alphaproteobacteria</taxon>
        <taxon>Hyphomicrobiales</taxon>
        <taxon>Methylobacteriaceae</taxon>
        <taxon>Methylobacterium</taxon>
    </lineage>
</organism>
<evidence type="ECO:0008006" key="4">
    <source>
        <dbReference type="Google" id="ProtNLM"/>
    </source>
</evidence>
<dbReference type="EMBL" id="BSPG01000014">
    <property type="protein sequence ID" value="GLS44695.1"/>
    <property type="molecule type" value="Genomic_DNA"/>
</dbReference>
<evidence type="ECO:0000313" key="3">
    <source>
        <dbReference type="Proteomes" id="UP001156881"/>
    </source>
</evidence>
<reference evidence="3" key="1">
    <citation type="journal article" date="2019" name="Int. J. Syst. Evol. Microbiol.">
        <title>The Global Catalogue of Microorganisms (GCM) 10K type strain sequencing project: providing services to taxonomists for standard genome sequencing and annotation.</title>
        <authorList>
            <consortium name="The Broad Institute Genomics Platform"/>
            <consortium name="The Broad Institute Genome Sequencing Center for Infectious Disease"/>
            <person name="Wu L."/>
            <person name="Ma J."/>
        </authorList>
    </citation>
    <scope>NUCLEOTIDE SEQUENCE [LARGE SCALE GENOMIC DNA]</scope>
    <source>
        <strain evidence="3">NBRC 107710</strain>
    </source>
</reference>
<gene>
    <name evidence="2" type="ORF">GCM10007884_26830</name>
</gene>
<accession>A0ABQ6D7Y8</accession>
<dbReference type="Proteomes" id="UP001156881">
    <property type="component" value="Unassembled WGS sequence"/>
</dbReference>
<feature type="compositionally biased region" description="Polar residues" evidence="1">
    <location>
        <begin position="50"/>
        <end position="61"/>
    </location>
</feature>
<evidence type="ECO:0000313" key="2">
    <source>
        <dbReference type="EMBL" id="GLS44695.1"/>
    </source>
</evidence>